<organism evidence="1 2">
    <name type="scientific">Pseudomonas putida</name>
    <name type="common">Arthrobacter siderocapsulatus</name>
    <dbReference type="NCBI Taxonomy" id="303"/>
    <lineage>
        <taxon>Bacteria</taxon>
        <taxon>Pseudomonadati</taxon>
        <taxon>Pseudomonadota</taxon>
        <taxon>Gammaproteobacteria</taxon>
        <taxon>Pseudomonadales</taxon>
        <taxon>Pseudomonadaceae</taxon>
        <taxon>Pseudomonas</taxon>
    </lineage>
</organism>
<comment type="caution">
    <text evidence="1">The sequence shown here is derived from an EMBL/GenBank/DDBJ whole genome shotgun (WGS) entry which is preliminary data.</text>
</comment>
<proteinExistence type="predicted"/>
<protein>
    <submittedName>
        <fullName evidence="1">Uncharacterized protein</fullName>
    </submittedName>
</protein>
<accession>A0A2C5WIK5</accession>
<name>A0A2C5WIK5_PSEPU</name>
<dbReference type="EMBL" id="PDKZ01000001">
    <property type="protein sequence ID" value="PHH44291.1"/>
    <property type="molecule type" value="Genomic_DNA"/>
</dbReference>
<dbReference type="RefSeq" id="WP_098963751.1">
    <property type="nucleotide sequence ID" value="NZ_PDKZ01000001.1"/>
</dbReference>
<gene>
    <name evidence="1" type="ORF">CRX57_00055</name>
</gene>
<sequence>MKENNKHIVFYSAEKDGFLESYKDKGSLVFTAVFTDRLEKALFLPLEPYDKQKDELDKLAEAFGCEVLIVEAEYNVTKLDGSDFERTEREPTFEDGFKALMELFAK</sequence>
<evidence type="ECO:0000313" key="1">
    <source>
        <dbReference type="EMBL" id="PHH44291.1"/>
    </source>
</evidence>
<evidence type="ECO:0000313" key="2">
    <source>
        <dbReference type="Proteomes" id="UP000222460"/>
    </source>
</evidence>
<dbReference type="Proteomes" id="UP000222460">
    <property type="component" value="Unassembled WGS sequence"/>
</dbReference>
<dbReference type="AlphaFoldDB" id="A0A2C5WIK5"/>
<reference evidence="2" key="1">
    <citation type="submission" date="2017-10" db="EMBL/GenBank/DDBJ databases">
        <title>FDA dAtabase for Regulatory Grade micrObial Sequences (FDA-ARGOS): Supporting development and validation of Infectious Disease Dx tests.</title>
        <authorList>
            <person name="Goldberg B."/>
            <person name="Campos J."/>
            <person name="Tallon L."/>
            <person name="Sadzewicz L."/>
            <person name="Ott S."/>
            <person name="Zhao X."/>
            <person name="Nagaraj S."/>
            <person name="Vavikolanu K."/>
            <person name="Aluvathingal J."/>
            <person name="Nadendla S."/>
            <person name="Geyer C."/>
            <person name="Sichtig H."/>
        </authorList>
    </citation>
    <scope>NUCLEOTIDE SEQUENCE [LARGE SCALE GENOMIC DNA]</scope>
    <source>
        <strain evidence="2">FDAARGOS_376</strain>
    </source>
</reference>